<dbReference type="OrthoDB" id="109589at2"/>
<accession>A0A4V3F659</accession>
<dbReference type="GO" id="GO:0016491">
    <property type="term" value="F:oxidoreductase activity"/>
    <property type="evidence" value="ECO:0007669"/>
    <property type="project" value="UniProtKB-KW"/>
</dbReference>
<evidence type="ECO:0000256" key="1">
    <source>
        <dbReference type="ARBA" id="ARBA00023002"/>
    </source>
</evidence>
<dbReference type="NCBIfam" id="NF004846">
    <property type="entry name" value="PRK06197.1"/>
    <property type="match status" value="1"/>
</dbReference>
<sequence>MKTWTFDDIPDLTGKRAIVTGANSGLGYWTALHLARRGAAVVMACRSAERAMASRDRLLAAIPAGQVEVMELDVADLDSVKAFGQRYAHNHDALHLLCNNAGLALPPLSHTRHGFELQFGTNFLGHFALTGHLLPTLRATPGARVVHTASIAHRFGRIDFDDPHFRTRRYQDMAAYGQSKLANLMFAFELQRRFVGAGIEATSIAAHPGYAATNISANNSLGKSRIGNAMVRLGDRLLGQSAETGAMPILLAATSPTAAGGAYYGPGGWFELRGSPRLVDSTRASKDTAVAARLWTMAENLTGVHFLS</sequence>
<keyword evidence="3" id="KW-1185">Reference proteome</keyword>
<dbReference type="InterPro" id="IPR002347">
    <property type="entry name" value="SDR_fam"/>
</dbReference>
<gene>
    <name evidence="2" type="ORF">DFR24_0826</name>
</gene>
<dbReference type="CDD" id="cd05327">
    <property type="entry name" value="retinol-DH_like_SDR_c_like"/>
    <property type="match status" value="1"/>
</dbReference>
<dbReference type="AlphaFoldDB" id="A0A4V3F659"/>
<evidence type="ECO:0000313" key="3">
    <source>
        <dbReference type="Proteomes" id="UP000295341"/>
    </source>
</evidence>
<protein>
    <submittedName>
        <fullName evidence="2">NAD(P)-dependent dehydrogenase (Short-subunit alcohol dehydrogenase family)</fullName>
    </submittedName>
</protein>
<dbReference type="SUPFAM" id="SSF51735">
    <property type="entry name" value="NAD(P)-binding Rossmann-fold domains"/>
    <property type="match status" value="1"/>
</dbReference>
<dbReference type="PANTHER" id="PTHR43157:SF31">
    <property type="entry name" value="PHOSPHATIDYLINOSITOL-GLYCAN BIOSYNTHESIS CLASS F PROTEIN"/>
    <property type="match status" value="1"/>
</dbReference>
<reference evidence="2 3" key="1">
    <citation type="submission" date="2019-03" db="EMBL/GenBank/DDBJ databases">
        <title>Genomic Encyclopedia of Type Strains, Phase IV (KMG-IV): sequencing the most valuable type-strain genomes for metagenomic binning, comparative biology and taxonomic classification.</title>
        <authorList>
            <person name="Goeker M."/>
        </authorList>
    </citation>
    <scope>NUCLEOTIDE SEQUENCE [LARGE SCALE GENOMIC DNA]</scope>
    <source>
        <strain evidence="2 3">DSM 26377</strain>
    </source>
</reference>
<proteinExistence type="predicted"/>
<organism evidence="2 3">
    <name type="scientific">Panacagrimonas perspica</name>
    <dbReference type="NCBI Taxonomy" id="381431"/>
    <lineage>
        <taxon>Bacteria</taxon>
        <taxon>Pseudomonadati</taxon>
        <taxon>Pseudomonadota</taxon>
        <taxon>Gammaproteobacteria</taxon>
        <taxon>Nevskiales</taxon>
        <taxon>Nevskiaceae</taxon>
        <taxon>Panacagrimonas</taxon>
    </lineage>
</organism>
<dbReference type="PANTHER" id="PTHR43157">
    <property type="entry name" value="PHOSPHATIDYLINOSITOL-GLYCAN BIOSYNTHESIS CLASS F PROTEIN-RELATED"/>
    <property type="match status" value="1"/>
</dbReference>
<dbReference type="EMBL" id="SOBT01000008">
    <property type="protein sequence ID" value="TDU31456.1"/>
    <property type="molecule type" value="Genomic_DNA"/>
</dbReference>
<dbReference type="RefSeq" id="WP_133880035.1">
    <property type="nucleotide sequence ID" value="NZ_MWIN01000012.1"/>
</dbReference>
<keyword evidence="1" id="KW-0560">Oxidoreductase</keyword>
<name>A0A4V3F659_9GAMM</name>
<dbReference type="Pfam" id="PF00106">
    <property type="entry name" value="adh_short"/>
    <property type="match status" value="1"/>
</dbReference>
<evidence type="ECO:0000313" key="2">
    <source>
        <dbReference type="EMBL" id="TDU31456.1"/>
    </source>
</evidence>
<dbReference type="PRINTS" id="PR00081">
    <property type="entry name" value="GDHRDH"/>
</dbReference>
<dbReference type="Proteomes" id="UP000295341">
    <property type="component" value="Unassembled WGS sequence"/>
</dbReference>
<dbReference type="Gene3D" id="3.40.50.720">
    <property type="entry name" value="NAD(P)-binding Rossmann-like Domain"/>
    <property type="match status" value="1"/>
</dbReference>
<dbReference type="NCBIfam" id="NF004513">
    <property type="entry name" value="PRK05854.1"/>
    <property type="match status" value="1"/>
</dbReference>
<comment type="caution">
    <text evidence="2">The sequence shown here is derived from an EMBL/GenBank/DDBJ whole genome shotgun (WGS) entry which is preliminary data.</text>
</comment>
<dbReference type="InterPro" id="IPR036291">
    <property type="entry name" value="NAD(P)-bd_dom_sf"/>
</dbReference>